<feature type="region of interest" description="Disordered" evidence="1">
    <location>
        <begin position="221"/>
        <end position="259"/>
    </location>
</feature>
<gene>
    <name evidence="2" type="ORF">AM588_10001667</name>
</gene>
<feature type="compositionally biased region" description="Low complexity" evidence="1">
    <location>
        <begin position="62"/>
        <end position="75"/>
    </location>
</feature>
<protein>
    <submittedName>
        <fullName evidence="2">Uncharacterized protein</fullName>
    </submittedName>
</protein>
<dbReference type="Proteomes" id="UP000054636">
    <property type="component" value="Unassembled WGS sequence"/>
</dbReference>
<reference evidence="2 3" key="1">
    <citation type="submission" date="2015-11" db="EMBL/GenBank/DDBJ databases">
        <title>Genomes and virulence difference between two physiological races of Phytophthora nicotianae.</title>
        <authorList>
            <person name="Liu H."/>
            <person name="Ma X."/>
            <person name="Yu H."/>
            <person name="Fang D."/>
            <person name="Li Y."/>
            <person name="Wang X."/>
            <person name="Wang W."/>
            <person name="Dong Y."/>
            <person name="Xiao B."/>
        </authorList>
    </citation>
    <scope>NUCLEOTIDE SEQUENCE [LARGE SCALE GENOMIC DNA]</scope>
    <source>
        <strain evidence="3">race 1</strain>
    </source>
</reference>
<comment type="caution">
    <text evidence="2">The sequence shown here is derived from an EMBL/GenBank/DDBJ whole genome shotgun (WGS) entry which is preliminary data.</text>
</comment>
<feature type="region of interest" description="Disordered" evidence="1">
    <location>
        <begin position="105"/>
        <end position="157"/>
    </location>
</feature>
<proteinExistence type="predicted"/>
<evidence type="ECO:0000256" key="1">
    <source>
        <dbReference type="SAM" id="MobiDB-lite"/>
    </source>
</evidence>
<evidence type="ECO:0000313" key="3">
    <source>
        <dbReference type="Proteomes" id="UP000054636"/>
    </source>
</evidence>
<feature type="region of interest" description="Disordered" evidence="1">
    <location>
        <begin position="53"/>
        <end position="87"/>
    </location>
</feature>
<evidence type="ECO:0000313" key="2">
    <source>
        <dbReference type="EMBL" id="KUF88008.1"/>
    </source>
</evidence>
<feature type="compositionally biased region" description="Polar residues" evidence="1">
    <location>
        <begin position="221"/>
        <end position="231"/>
    </location>
</feature>
<organism evidence="2 3">
    <name type="scientific">Phytophthora nicotianae</name>
    <name type="common">Potato buckeye rot agent</name>
    <name type="synonym">Phytophthora parasitica</name>
    <dbReference type="NCBI Taxonomy" id="4792"/>
    <lineage>
        <taxon>Eukaryota</taxon>
        <taxon>Sar</taxon>
        <taxon>Stramenopiles</taxon>
        <taxon>Oomycota</taxon>
        <taxon>Peronosporomycetes</taxon>
        <taxon>Peronosporales</taxon>
        <taxon>Peronosporaceae</taxon>
        <taxon>Phytophthora</taxon>
    </lineage>
</organism>
<dbReference type="AlphaFoldDB" id="A0A0W8CVG8"/>
<dbReference type="EMBL" id="LNFP01001051">
    <property type="protein sequence ID" value="KUF88008.1"/>
    <property type="molecule type" value="Genomic_DNA"/>
</dbReference>
<name>A0A0W8CVG8_PHYNI</name>
<feature type="compositionally biased region" description="Basic and acidic residues" evidence="1">
    <location>
        <begin position="105"/>
        <end position="131"/>
    </location>
</feature>
<accession>A0A0W8CVG8</accession>
<sequence>MARIRSSSRGKTAAVAAAARDIDFRHLWRQLCVVGWTAKRPRGIQREWTYAKTSKASRKKSTVATKEASKATAAAKKPRKKSARTLAKEVREAAVAAAKAAKVKAAQDKATEQQRAGKEAKSAARKRLEGKNKRRKTATAMGSNSPKRWGSPHRATNDSEERYVQHVYLQHVSALWGLTSYYYVLYCSSSSDSRRAERAVTPATSGANSDLATPASLLLRTTTHGETSRPQPTARIADPLPRSAPSTAHDGPPLPQPAESSEYVQHVLCYQIQHLTNVVCSSGLNLGALDSDCEDEDEELVFVDEEDVPVDPPVPAEIPDIAETIDSAAEEEEVVAVGGELESDDDEAVCDWPVLDSEEYLDFAKDKPSLARMRRTGWELGTFAIYAL</sequence>